<gene>
    <name evidence="2" type="ORF">AVEN_71711_1</name>
</gene>
<sequence length="118" mass="13593">MCQIECAPKRAWNHNRFKETLIRVTHFLRWYLFILLSFSPQLRGGRRGAGEAGLPLRLPHPAEGGGLRGRAEAQRRVPGFSTSHKLCRREFIVWSNKNSSRNHSFTIPHKAFEKNAVE</sequence>
<evidence type="ECO:0000313" key="2">
    <source>
        <dbReference type="EMBL" id="GBM44249.1"/>
    </source>
</evidence>
<proteinExistence type="predicted"/>
<name>A0A4Y2FV54_ARAVE</name>
<feature type="region of interest" description="Disordered" evidence="1">
    <location>
        <begin position="46"/>
        <end position="76"/>
    </location>
</feature>
<evidence type="ECO:0000313" key="3">
    <source>
        <dbReference type="Proteomes" id="UP000499080"/>
    </source>
</evidence>
<reference evidence="2 3" key="1">
    <citation type="journal article" date="2019" name="Sci. Rep.">
        <title>Orb-weaving spider Araneus ventricosus genome elucidates the spidroin gene catalogue.</title>
        <authorList>
            <person name="Kono N."/>
            <person name="Nakamura H."/>
            <person name="Ohtoshi R."/>
            <person name="Moran D.A.P."/>
            <person name="Shinohara A."/>
            <person name="Yoshida Y."/>
            <person name="Fujiwara M."/>
            <person name="Mori M."/>
            <person name="Tomita M."/>
            <person name="Arakawa K."/>
        </authorList>
    </citation>
    <scope>NUCLEOTIDE SEQUENCE [LARGE SCALE GENOMIC DNA]</scope>
</reference>
<protein>
    <submittedName>
        <fullName evidence="2">Uncharacterized protein</fullName>
    </submittedName>
</protein>
<accession>A0A4Y2FV54</accession>
<dbReference type="Proteomes" id="UP000499080">
    <property type="component" value="Unassembled WGS sequence"/>
</dbReference>
<organism evidence="2 3">
    <name type="scientific">Araneus ventricosus</name>
    <name type="common">Orbweaver spider</name>
    <name type="synonym">Epeira ventricosa</name>
    <dbReference type="NCBI Taxonomy" id="182803"/>
    <lineage>
        <taxon>Eukaryota</taxon>
        <taxon>Metazoa</taxon>
        <taxon>Ecdysozoa</taxon>
        <taxon>Arthropoda</taxon>
        <taxon>Chelicerata</taxon>
        <taxon>Arachnida</taxon>
        <taxon>Araneae</taxon>
        <taxon>Araneomorphae</taxon>
        <taxon>Entelegynae</taxon>
        <taxon>Araneoidea</taxon>
        <taxon>Araneidae</taxon>
        <taxon>Araneus</taxon>
    </lineage>
</organism>
<keyword evidence="3" id="KW-1185">Reference proteome</keyword>
<dbReference type="AlphaFoldDB" id="A0A4Y2FV54"/>
<dbReference type="EMBL" id="BGPR01097083">
    <property type="protein sequence ID" value="GBM44249.1"/>
    <property type="molecule type" value="Genomic_DNA"/>
</dbReference>
<evidence type="ECO:0000256" key="1">
    <source>
        <dbReference type="SAM" id="MobiDB-lite"/>
    </source>
</evidence>
<comment type="caution">
    <text evidence="2">The sequence shown here is derived from an EMBL/GenBank/DDBJ whole genome shotgun (WGS) entry which is preliminary data.</text>
</comment>